<comment type="caution">
    <text evidence="9">The sequence shown here is derived from an EMBL/GenBank/DDBJ whole genome shotgun (WGS) entry which is preliminary data.</text>
</comment>
<evidence type="ECO:0000256" key="8">
    <source>
        <dbReference type="SAM" id="MobiDB-lite"/>
    </source>
</evidence>
<evidence type="ECO:0000313" key="10">
    <source>
        <dbReference type="Proteomes" id="UP001224775"/>
    </source>
</evidence>
<dbReference type="SUPFAM" id="SSF140984">
    <property type="entry name" value="PTPA-like"/>
    <property type="match status" value="2"/>
</dbReference>
<evidence type="ECO:0000256" key="1">
    <source>
        <dbReference type="ARBA" id="ARBA00000971"/>
    </source>
</evidence>
<evidence type="ECO:0000256" key="4">
    <source>
        <dbReference type="ARBA" id="ARBA00022490"/>
    </source>
</evidence>
<keyword evidence="6 7" id="KW-0413">Isomerase</keyword>
<keyword evidence="5 7" id="KW-0697">Rotamase</keyword>
<dbReference type="GO" id="GO:0000159">
    <property type="term" value="C:protein phosphatase type 2A complex"/>
    <property type="evidence" value="ECO:0007669"/>
    <property type="project" value="TreeGrafter"/>
</dbReference>
<dbReference type="Proteomes" id="UP001224775">
    <property type="component" value="Unassembled WGS sequence"/>
</dbReference>
<evidence type="ECO:0000313" key="9">
    <source>
        <dbReference type="EMBL" id="KAK1748342.1"/>
    </source>
</evidence>
<dbReference type="GO" id="GO:0005737">
    <property type="term" value="C:cytoplasm"/>
    <property type="evidence" value="ECO:0007669"/>
    <property type="project" value="UniProtKB-SubCell"/>
</dbReference>
<dbReference type="PANTHER" id="PTHR10012:SF0">
    <property type="entry name" value="SERINE_THREONINE-PROTEIN PHOSPHATASE 2A ACTIVATOR"/>
    <property type="match status" value="1"/>
</dbReference>
<evidence type="ECO:0000256" key="7">
    <source>
        <dbReference type="RuleBase" id="RU361210"/>
    </source>
</evidence>
<proteinExistence type="inferred from homology"/>
<dbReference type="Pfam" id="PF03095">
    <property type="entry name" value="PTPA"/>
    <property type="match status" value="2"/>
</dbReference>
<dbReference type="GO" id="GO:0003755">
    <property type="term" value="F:peptidyl-prolyl cis-trans isomerase activity"/>
    <property type="evidence" value="ECO:0007669"/>
    <property type="project" value="UniProtKB-KW"/>
</dbReference>
<dbReference type="PANTHER" id="PTHR10012">
    <property type="entry name" value="SERINE/THREONINE-PROTEIN PHOSPHATASE 2A REGULATORY SUBUNIT B"/>
    <property type="match status" value="1"/>
</dbReference>
<dbReference type="GO" id="GO:0008160">
    <property type="term" value="F:protein tyrosine phosphatase activator activity"/>
    <property type="evidence" value="ECO:0007669"/>
    <property type="project" value="TreeGrafter"/>
</dbReference>
<reference evidence="9" key="1">
    <citation type="submission" date="2023-06" db="EMBL/GenBank/DDBJ databases">
        <title>Survivors Of The Sea: Transcriptome response of Skeletonema marinoi to long-term dormancy.</title>
        <authorList>
            <person name="Pinder M.I.M."/>
            <person name="Kourtchenko O."/>
            <person name="Robertson E.K."/>
            <person name="Larsson T."/>
            <person name="Maumus F."/>
            <person name="Osuna-Cruz C.M."/>
            <person name="Vancaester E."/>
            <person name="Stenow R."/>
            <person name="Vandepoele K."/>
            <person name="Ploug H."/>
            <person name="Bruchert V."/>
            <person name="Godhe A."/>
            <person name="Topel M."/>
        </authorList>
    </citation>
    <scope>NUCLEOTIDE SEQUENCE</scope>
    <source>
        <strain evidence="9">R05AC</strain>
    </source>
</reference>
<evidence type="ECO:0000256" key="3">
    <source>
        <dbReference type="ARBA" id="ARBA00011019"/>
    </source>
</evidence>
<feature type="region of interest" description="Disordered" evidence="8">
    <location>
        <begin position="1"/>
        <end position="34"/>
    </location>
</feature>
<keyword evidence="10" id="KW-1185">Reference proteome</keyword>
<dbReference type="AlphaFoldDB" id="A0AAD8YN83"/>
<accession>A0AAD8YN83</accession>
<feature type="compositionally biased region" description="Polar residues" evidence="8">
    <location>
        <begin position="1"/>
        <end position="31"/>
    </location>
</feature>
<dbReference type="EMBL" id="JATAAI010000001">
    <property type="protein sequence ID" value="KAK1748342.1"/>
    <property type="molecule type" value="Genomic_DNA"/>
</dbReference>
<comment type="similarity">
    <text evidence="3 7">Belongs to the PTPA-type PPIase family.</text>
</comment>
<keyword evidence="4 7" id="KW-0963">Cytoplasm</keyword>
<gene>
    <name evidence="9" type="ORF">QTG54_000281</name>
</gene>
<dbReference type="GO" id="GO:0005634">
    <property type="term" value="C:nucleus"/>
    <property type="evidence" value="ECO:0007669"/>
    <property type="project" value="TreeGrafter"/>
</dbReference>
<dbReference type="InterPro" id="IPR043170">
    <property type="entry name" value="PTPA_C_lid"/>
</dbReference>
<dbReference type="InterPro" id="IPR004327">
    <property type="entry name" value="Phstyr_phstse_ac"/>
</dbReference>
<dbReference type="Gene3D" id="1.20.120.1150">
    <property type="match status" value="1"/>
</dbReference>
<name>A0AAD8YN83_9STRA</name>
<dbReference type="InterPro" id="IPR037218">
    <property type="entry name" value="PTPA_sf"/>
</dbReference>
<evidence type="ECO:0000256" key="2">
    <source>
        <dbReference type="ARBA" id="ARBA00004496"/>
    </source>
</evidence>
<dbReference type="GO" id="GO:0007052">
    <property type="term" value="P:mitotic spindle organization"/>
    <property type="evidence" value="ECO:0007669"/>
    <property type="project" value="TreeGrafter"/>
</dbReference>
<evidence type="ECO:0000256" key="5">
    <source>
        <dbReference type="ARBA" id="ARBA00023110"/>
    </source>
</evidence>
<organism evidence="9 10">
    <name type="scientific">Skeletonema marinoi</name>
    <dbReference type="NCBI Taxonomy" id="267567"/>
    <lineage>
        <taxon>Eukaryota</taxon>
        <taxon>Sar</taxon>
        <taxon>Stramenopiles</taxon>
        <taxon>Ochrophyta</taxon>
        <taxon>Bacillariophyta</taxon>
        <taxon>Coscinodiscophyceae</taxon>
        <taxon>Thalassiosirophycidae</taxon>
        <taxon>Thalassiosirales</taxon>
        <taxon>Skeletonemataceae</taxon>
        <taxon>Skeletonema</taxon>
        <taxon>Skeletonema marinoi-dohrnii complex</taxon>
    </lineage>
</organism>
<evidence type="ECO:0000256" key="6">
    <source>
        <dbReference type="ARBA" id="ARBA00023235"/>
    </source>
</evidence>
<comment type="subcellular location">
    <subcellularLocation>
        <location evidence="2 7">Cytoplasm</location>
    </subcellularLocation>
</comment>
<comment type="catalytic activity">
    <reaction evidence="1 7">
        <text>[protein]-peptidylproline (omega=180) = [protein]-peptidylproline (omega=0)</text>
        <dbReference type="Rhea" id="RHEA:16237"/>
        <dbReference type="Rhea" id="RHEA-COMP:10747"/>
        <dbReference type="Rhea" id="RHEA-COMP:10748"/>
        <dbReference type="ChEBI" id="CHEBI:83833"/>
        <dbReference type="ChEBI" id="CHEBI:83834"/>
        <dbReference type="EC" id="5.2.1.8"/>
    </reaction>
</comment>
<protein>
    <recommendedName>
        <fullName evidence="7">Serine/threonine-protein phosphatase 2A activator</fullName>
        <ecNumber evidence="7">5.2.1.8</ecNumber>
    </recommendedName>
    <alternativeName>
        <fullName evidence="7">Phosphotyrosyl phosphatase activator</fullName>
    </alternativeName>
</protein>
<comment type="function">
    <text evidence="7">PPIases accelerate the folding of proteins. It catalyzes the cis-trans isomerization of proline imidic peptide bonds in oligopeptides.</text>
</comment>
<sequence>MADSHSSTMKSANDATTTSSSGKESSANDDSTSPKRYIYTQVDMEHFKHSSAHKELLGFVSTMGKGLTSSNNTNSSSPHSYNAHDPLNDLSPALASLHGSLSCMSTWIDPNTTDGLPPDNEVKARFGNPVFRTWHQRLTERSGAIIKCLMECHGKYVNYNNMESSENAPNKDEILKECSQLGYQAASSSDDSSTTTSDHEISPKENEIINELRCYLHDAFGHPIRLDYGTGHECSFIVFLLSLCKIGCFNWTGAGGGANPTSPEVIGHASLSLLHAYLNITRGLQRDYMLEPAGSHGVWGLDDYHCVPFYLGACQMRAREQWQQQRQQTQKKKKLEAKESSGIGTDTDDDDDARRLPDNPYLPKSTTVTDPSDPPILDATHADNNDHWDPSIIHNRPILESYRGTYLYLSCIHFIQQIKPGVPFFESSPMLNDISHLGNWSKVMAGLLRLFEGEVLNKLPVVQHFVFGSIFKANWTPSRKGPLEAPKRTFIGGPGGVEVTGGMPVTRAPWAK</sequence>
<dbReference type="PIRSF" id="PIRSF016325">
    <property type="entry name" value="Phstyr_phstse_ac"/>
    <property type="match status" value="1"/>
</dbReference>
<dbReference type="EC" id="5.2.1.8" evidence="7"/>
<feature type="region of interest" description="Disordered" evidence="8">
    <location>
        <begin position="325"/>
        <end position="384"/>
    </location>
</feature>